<protein>
    <submittedName>
        <fullName evidence="1">Uncharacterized protein</fullName>
    </submittedName>
</protein>
<evidence type="ECO:0000313" key="2">
    <source>
        <dbReference type="Proteomes" id="UP001202328"/>
    </source>
</evidence>
<evidence type="ECO:0000313" key="1">
    <source>
        <dbReference type="EMBL" id="KAI3950122.1"/>
    </source>
</evidence>
<comment type="caution">
    <text evidence="1">The sequence shown here is derived from an EMBL/GenBank/DDBJ whole genome shotgun (WGS) entry which is preliminary data.</text>
</comment>
<reference evidence="1" key="1">
    <citation type="submission" date="2022-04" db="EMBL/GenBank/DDBJ databases">
        <title>A functionally conserved STORR gene fusion in Papaver species that diverged 16.8 million years ago.</title>
        <authorList>
            <person name="Catania T."/>
        </authorList>
    </citation>
    <scope>NUCLEOTIDE SEQUENCE</scope>
    <source>
        <strain evidence="1">S-188037</strain>
    </source>
</reference>
<sequence length="58" mass="6766">ACTKLFLLQQSAYKLKMSLGLIYNPSAVQINRAGTMTVGKIEKERLTEQWRHIWCFSY</sequence>
<feature type="non-terminal residue" evidence="1">
    <location>
        <position position="1"/>
    </location>
</feature>
<keyword evidence="2" id="KW-1185">Reference proteome</keyword>
<dbReference type="EMBL" id="JAJJMB010002922">
    <property type="protein sequence ID" value="KAI3950122.1"/>
    <property type="molecule type" value="Genomic_DNA"/>
</dbReference>
<organism evidence="1 2">
    <name type="scientific">Papaver atlanticum</name>
    <dbReference type="NCBI Taxonomy" id="357466"/>
    <lineage>
        <taxon>Eukaryota</taxon>
        <taxon>Viridiplantae</taxon>
        <taxon>Streptophyta</taxon>
        <taxon>Embryophyta</taxon>
        <taxon>Tracheophyta</taxon>
        <taxon>Spermatophyta</taxon>
        <taxon>Magnoliopsida</taxon>
        <taxon>Ranunculales</taxon>
        <taxon>Papaveraceae</taxon>
        <taxon>Papaveroideae</taxon>
        <taxon>Papaver</taxon>
    </lineage>
</organism>
<dbReference type="Proteomes" id="UP001202328">
    <property type="component" value="Unassembled WGS sequence"/>
</dbReference>
<proteinExistence type="predicted"/>
<accession>A0AAD4TCT0</accession>
<name>A0AAD4TCT0_9MAGN</name>
<dbReference type="AlphaFoldDB" id="A0AAD4TCT0"/>
<gene>
    <name evidence="1" type="ORF">MKW98_008567</name>
</gene>